<sequence length="94" mass="9114">MPLAGTVSNLVGLVSTAQATGNSRTYTVWHGTTIAGATATGLTVTFNPGTGLTAQVSSGSFSVAQGDVIWLVATVGSGGGTSGTVCIASVKIVV</sequence>
<evidence type="ECO:0000313" key="1">
    <source>
        <dbReference type="EMBL" id="AYV76699.1"/>
    </source>
</evidence>
<gene>
    <name evidence="1" type="ORF">Terrestrivirus12_2</name>
</gene>
<organism evidence="1">
    <name type="scientific">Terrestrivirus sp</name>
    <dbReference type="NCBI Taxonomy" id="2487775"/>
    <lineage>
        <taxon>Viruses</taxon>
        <taxon>Varidnaviria</taxon>
        <taxon>Bamfordvirae</taxon>
        <taxon>Nucleocytoviricota</taxon>
        <taxon>Megaviricetes</taxon>
        <taxon>Imitervirales</taxon>
        <taxon>Mimiviridae</taxon>
        <taxon>Klosneuvirinae</taxon>
    </lineage>
</organism>
<accession>A0A3G4ZTD2</accession>
<protein>
    <submittedName>
        <fullName evidence="1">Uncharacterized protein</fullName>
    </submittedName>
</protein>
<proteinExistence type="predicted"/>
<reference evidence="1" key="1">
    <citation type="submission" date="2018-10" db="EMBL/GenBank/DDBJ databases">
        <title>Hidden diversity of soil giant viruses.</title>
        <authorList>
            <person name="Schulz F."/>
            <person name="Alteio L."/>
            <person name="Goudeau D."/>
            <person name="Ryan E.M."/>
            <person name="Malmstrom R.R."/>
            <person name="Blanchard J."/>
            <person name="Woyke T."/>
        </authorList>
    </citation>
    <scope>NUCLEOTIDE SEQUENCE</scope>
    <source>
        <strain evidence="1">TEV1</strain>
    </source>
</reference>
<dbReference type="EMBL" id="MK071990">
    <property type="protein sequence ID" value="AYV76699.1"/>
    <property type="molecule type" value="Genomic_DNA"/>
</dbReference>
<name>A0A3G4ZTD2_9VIRU</name>